<reference evidence="3" key="1">
    <citation type="submission" date="2022-08" db="UniProtKB">
        <authorList>
            <consortium name="EnsemblMetazoa"/>
        </authorList>
    </citation>
    <scope>IDENTIFICATION</scope>
    <source>
        <strain evidence="3">05x7-T-G4-1.051#20</strain>
    </source>
</reference>
<name>A0A8W8KI53_MAGGI</name>
<dbReference type="AlphaFoldDB" id="A0A8W8KI53"/>
<dbReference type="EnsemblMetazoa" id="G23567.2">
    <property type="protein sequence ID" value="G23567.2:cds"/>
    <property type="gene ID" value="G23567"/>
</dbReference>
<feature type="domain" description="Death" evidence="2">
    <location>
        <begin position="174"/>
        <end position="236"/>
    </location>
</feature>
<evidence type="ECO:0000313" key="3">
    <source>
        <dbReference type="EnsemblMetazoa" id="G23567.2:cds"/>
    </source>
</evidence>
<dbReference type="PROSITE" id="PS50017">
    <property type="entry name" value="DEATH_DOMAIN"/>
    <property type="match status" value="1"/>
</dbReference>
<evidence type="ECO:0000259" key="2">
    <source>
        <dbReference type="PROSITE" id="PS50017"/>
    </source>
</evidence>
<dbReference type="Pfam" id="PF12721">
    <property type="entry name" value="RHIM"/>
    <property type="match status" value="1"/>
</dbReference>
<sequence>MKTVTSECLMMSKRSKTTRVDAGRSVAEAMKQVERAMRHVKIATGGIENFDFGDGAMGSTSEDSRDSSKGTEARINKDGSIKVEKGFLGKKTSIHIHSSKNVQIGDNNVMVINQTSKPRKGRRRDDSSSDSDDSEDDIVKPTKAAPQISDICQTILTSSRLVNDQDVRRATTLIGKSWRRVGRELRLREADMEQIYAQHFREEGIQGVAHHMFTKWRQSSDKQATIGVLTSALVKVTPAVDIQVNFEPCPFNWENLFY</sequence>
<dbReference type="Pfam" id="PF00531">
    <property type="entry name" value="Death"/>
    <property type="match status" value="1"/>
</dbReference>
<proteinExistence type="predicted"/>
<organism evidence="3 4">
    <name type="scientific">Magallana gigas</name>
    <name type="common">Pacific oyster</name>
    <name type="synonym">Crassostrea gigas</name>
    <dbReference type="NCBI Taxonomy" id="29159"/>
    <lineage>
        <taxon>Eukaryota</taxon>
        <taxon>Metazoa</taxon>
        <taxon>Spiralia</taxon>
        <taxon>Lophotrochozoa</taxon>
        <taxon>Mollusca</taxon>
        <taxon>Bivalvia</taxon>
        <taxon>Autobranchia</taxon>
        <taxon>Pteriomorphia</taxon>
        <taxon>Ostreida</taxon>
        <taxon>Ostreoidea</taxon>
        <taxon>Ostreidae</taxon>
        <taxon>Magallana</taxon>
    </lineage>
</organism>
<protein>
    <recommendedName>
        <fullName evidence="2">Death domain-containing protein</fullName>
    </recommendedName>
</protein>
<dbReference type="InterPro" id="IPR011029">
    <property type="entry name" value="DEATH-like_dom_sf"/>
</dbReference>
<dbReference type="InterPro" id="IPR000488">
    <property type="entry name" value="Death_dom"/>
</dbReference>
<feature type="compositionally biased region" description="Basic and acidic residues" evidence="1">
    <location>
        <begin position="62"/>
        <end position="76"/>
    </location>
</feature>
<dbReference type="Gene3D" id="1.10.533.10">
    <property type="entry name" value="Death Domain, Fas"/>
    <property type="match status" value="1"/>
</dbReference>
<dbReference type="InterPro" id="IPR025735">
    <property type="entry name" value="RHIM"/>
</dbReference>
<dbReference type="GO" id="GO:0007165">
    <property type="term" value="P:signal transduction"/>
    <property type="evidence" value="ECO:0007669"/>
    <property type="project" value="InterPro"/>
</dbReference>
<feature type="region of interest" description="Disordered" evidence="1">
    <location>
        <begin position="51"/>
        <end position="76"/>
    </location>
</feature>
<accession>A0A8W8KI53</accession>
<evidence type="ECO:0000313" key="4">
    <source>
        <dbReference type="Proteomes" id="UP000005408"/>
    </source>
</evidence>
<keyword evidence="4" id="KW-1185">Reference proteome</keyword>
<dbReference type="Proteomes" id="UP000005408">
    <property type="component" value="Unassembled WGS sequence"/>
</dbReference>
<feature type="compositionally biased region" description="Polar residues" evidence="1">
    <location>
        <begin position="105"/>
        <end position="116"/>
    </location>
</feature>
<dbReference type="SUPFAM" id="SSF47986">
    <property type="entry name" value="DEATH domain"/>
    <property type="match status" value="1"/>
</dbReference>
<dbReference type="CDD" id="cd01670">
    <property type="entry name" value="Death"/>
    <property type="match status" value="1"/>
</dbReference>
<evidence type="ECO:0000256" key="1">
    <source>
        <dbReference type="SAM" id="MobiDB-lite"/>
    </source>
</evidence>
<feature type="region of interest" description="Disordered" evidence="1">
    <location>
        <begin position="105"/>
        <end position="144"/>
    </location>
</feature>